<gene>
    <name evidence="1" type="ORF">CPELLU_LOCUS10872</name>
</gene>
<sequence>MVNTYLNLIYEEVKSKENESNEFNNNISTAGTCKQWQYLKDTNQVEYLPSVTTDDLLCKVQATIYLSLDEL</sequence>
<dbReference type="EMBL" id="CAJVQA010009218">
    <property type="protein sequence ID" value="CAG8682445.1"/>
    <property type="molecule type" value="Genomic_DNA"/>
</dbReference>
<dbReference type="AlphaFoldDB" id="A0A9N9HI02"/>
<organism evidence="1 2">
    <name type="scientific">Cetraspora pellucida</name>
    <dbReference type="NCBI Taxonomy" id="1433469"/>
    <lineage>
        <taxon>Eukaryota</taxon>
        <taxon>Fungi</taxon>
        <taxon>Fungi incertae sedis</taxon>
        <taxon>Mucoromycota</taxon>
        <taxon>Glomeromycotina</taxon>
        <taxon>Glomeromycetes</taxon>
        <taxon>Diversisporales</taxon>
        <taxon>Gigasporaceae</taxon>
        <taxon>Cetraspora</taxon>
    </lineage>
</organism>
<comment type="caution">
    <text evidence="1">The sequence shown here is derived from an EMBL/GenBank/DDBJ whole genome shotgun (WGS) entry which is preliminary data.</text>
</comment>
<name>A0A9N9HI02_9GLOM</name>
<evidence type="ECO:0000313" key="2">
    <source>
        <dbReference type="Proteomes" id="UP000789759"/>
    </source>
</evidence>
<dbReference type="Proteomes" id="UP000789759">
    <property type="component" value="Unassembled WGS sequence"/>
</dbReference>
<keyword evidence="2" id="KW-1185">Reference proteome</keyword>
<protein>
    <submittedName>
        <fullName evidence="1">1465_t:CDS:1</fullName>
    </submittedName>
</protein>
<accession>A0A9N9HI02</accession>
<evidence type="ECO:0000313" key="1">
    <source>
        <dbReference type="EMBL" id="CAG8682445.1"/>
    </source>
</evidence>
<reference evidence="1" key="1">
    <citation type="submission" date="2021-06" db="EMBL/GenBank/DDBJ databases">
        <authorList>
            <person name="Kallberg Y."/>
            <person name="Tangrot J."/>
            <person name="Rosling A."/>
        </authorList>
    </citation>
    <scope>NUCLEOTIDE SEQUENCE</scope>
    <source>
        <strain evidence="1">FL966</strain>
    </source>
</reference>
<proteinExistence type="predicted"/>